<dbReference type="Proteomes" id="UP000245712">
    <property type="component" value="Unassembled WGS sequence"/>
</dbReference>
<evidence type="ECO:0000313" key="6">
    <source>
        <dbReference type="Proteomes" id="UP000245712"/>
    </source>
</evidence>
<keyword evidence="6" id="KW-1185">Reference proteome</keyword>
<accession>A0ABX5KRJ6</accession>
<feature type="DNA-binding region" description="OmpR/PhoB-type" evidence="2">
    <location>
        <begin position="1"/>
        <end position="72"/>
    </location>
</feature>
<dbReference type="Gene3D" id="1.10.10.10">
    <property type="entry name" value="Winged helix-like DNA-binding domain superfamily/Winged helix DNA-binding domain"/>
    <property type="match status" value="1"/>
</dbReference>
<dbReference type="InterPro" id="IPR058852">
    <property type="entry name" value="HTH_77"/>
</dbReference>
<name>A0ABX5KRJ6_9BURK</name>
<proteinExistence type="predicted"/>
<protein>
    <submittedName>
        <fullName evidence="5">ATPase</fullName>
    </submittedName>
</protein>
<dbReference type="Gene3D" id="3.40.50.300">
    <property type="entry name" value="P-loop containing nucleotide triphosphate hydrolases"/>
    <property type="match status" value="1"/>
</dbReference>
<evidence type="ECO:0000256" key="1">
    <source>
        <dbReference type="ARBA" id="ARBA00023125"/>
    </source>
</evidence>
<dbReference type="InterPro" id="IPR001867">
    <property type="entry name" value="OmpR/PhoB-type_DNA-bd"/>
</dbReference>
<feature type="domain" description="OmpR/PhoB-type" evidence="4">
    <location>
        <begin position="1"/>
        <end position="72"/>
    </location>
</feature>
<evidence type="ECO:0000256" key="2">
    <source>
        <dbReference type="PROSITE-ProRule" id="PRU01091"/>
    </source>
</evidence>
<dbReference type="PROSITE" id="PS51755">
    <property type="entry name" value="OMPR_PHOB"/>
    <property type="match status" value="1"/>
</dbReference>
<dbReference type="RefSeq" id="WP_165841864.1">
    <property type="nucleotide sequence ID" value="NZ_QEOB01000004.1"/>
</dbReference>
<dbReference type="SMART" id="SM00862">
    <property type="entry name" value="Trans_reg_C"/>
    <property type="match status" value="1"/>
</dbReference>
<sequence>MTLGTRAFDILEVLLLAEGKLVSKDEIMRKVWPDCVVEENSLHVHMSAIRRAFGKDRDLITTVSRRGYRLKHGEATPATGEATRANTEENRHNLPRTPANLLGREQAVATLSARVGETRLLTLLGTGGIGKTRLAVALGFEALDNFSDGVFMVSLDSVSCSKEMIAKIADATLAGSVHRAQSLASLTQALAAKKALLILDGCELLVDAVAHCVDAVLKDCPGIHMLVTSRAPLNLSYEARVIVPPLTSLAPVVQAKHAPECAAVELFLARFFALCGGHNMSEAGMAAVRKVCNSLDGVPLAIELAAETAAIVGLDAFADDVERRILVFESRMKDLPAHQRTLSANFLRSETTLCDLERVVLRRLAVFPRAFDASEAVRIAADSRHDAASVEHALALLAEKSLLLRRQDGMKTRFEMFTLTRIFAHERLAACGEVADMQRKFDRLRREQDGPAAKMRIVASQAWPFAASQGRALDPA</sequence>
<dbReference type="SUPFAM" id="SSF52540">
    <property type="entry name" value="P-loop containing nucleoside triphosphate hydrolases"/>
    <property type="match status" value="1"/>
</dbReference>
<dbReference type="CDD" id="cd00383">
    <property type="entry name" value="trans_reg_C"/>
    <property type="match status" value="1"/>
</dbReference>
<keyword evidence="1 2" id="KW-0238">DNA-binding</keyword>
<dbReference type="EMBL" id="QEOB01000004">
    <property type="protein sequence ID" value="PVX85202.1"/>
    <property type="molecule type" value="Genomic_DNA"/>
</dbReference>
<dbReference type="PANTHER" id="PTHR47691">
    <property type="entry name" value="REGULATOR-RELATED"/>
    <property type="match status" value="1"/>
</dbReference>
<dbReference type="SUPFAM" id="SSF46894">
    <property type="entry name" value="C-terminal effector domain of the bipartite response regulators"/>
    <property type="match status" value="1"/>
</dbReference>
<evidence type="ECO:0000313" key="5">
    <source>
        <dbReference type="EMBL" id="PVX85202.1"/>
    </source>
</evidence>
<dbReference type="PANTHER" id="PTHR47691:SF3">
    <property type="entry name" value="HTH-TYPE TRANSCRIPTIONAL REGULATOR RV0890C-RELATED"/>
    <property type="match status" value="1"/>
</dbReference>
<dbReference type="Pfam" id="PF00486">
    <property type="entry name" value="Trans_reg_C"/>
    <property type="match status" value="1"/>
</dbReference>
<evidence type="ECO:0000256" key="3">
    <source>
        <dbReference type="SAM" id="MobiDB-lite"/>
    </source>
</evidence>
<dbReference type="InterPro" id="IPR036388">
    <property type="entry name" value="WH-like_DNA-bd_sf"/>
</dbReference>
<evidence type="ECO:0000259" key="4">
    <source>
        <dbReference type="PROSITE" id="PS51755"/>
    </source>
</evidence>
<dbReference type="InterPro" id="IPR016032">
    <property type="entry name" value="Sig_transdc_resp-reg_C-effctor"/>
</dbReference>
<dbReference type="PRINTS" id="PR00364">
    <property type="entry name" value="DISEASERSIST"/>
</dbReference>
<feature type="region of interest" description="Disordered" evidence="3">
    <location>
        <begin position="72"/>
        <end position="95"/>
    </location>
</feature>
<dbReference type="Pfam" id="PF25872">
    <property type="entry name" value="HTH_77"/>
    <property type="match status" value="1"/>
</dbReference>
<organism evidence="5 6">
    <name type="scientific">Paraburkholderia unamae</name>
    <dbReference type="NCBI Taxonomy" id="219649"/>
    <lineage>
        <taxon>Bacteria</taxon>
        <taxon>Pseudomonadati</taxon>
        <taxon>Pseudomonadota</taxon>
        <taxon>Betaproteobacteria</taxon>
        <taxon>Burkholderiales</taxon>
        <taxon>Burkholderiaceae</taxon>
        <taxon>Paraburkholderia</taxon>
    </lineage>
</organism>
<dbReference type="InterPro" id="IPR027417">
    <property type="entry name" value="P-loop_NTPase"/>
</dbReference>
<reference evidence="5 6" key="1">
    <citation type="submission" date="2018-05" db="EMBL/GenBank/DDBJ databases">
        <title>Genomic Encyclopedia of Type Strains, Phase IV (KMG-V): Genome sequencing to study the core and pangenomes of soil and plant-associated prokaryotes.</title>
        <authorList>
            <person name="Whitman W."/>
        </authorList>
    </citation>
    <scope>NUCLEOTIDE SEQUENCE [LARGE SCALE GENOMIC DNA]</scope>
    <source>
        <strain evidence="5 6">SCZa-39</strain>
    </source>
</reference>
<gene>
    <name evidence="5" type="ORF">C7402_104446</name>
</gene>
<comment type="caution">
    <text evidence="5">The sequence shown here is derived from an EMBL/GenBank/DDBJ whole genome shotgun (WGS) entry which is preliminary data.</text>
</comment>